<keyword evidence="5" id="KW-1015">Disulfide bond</keyword>
<protein>
    <recommendedName>
        <fullName evidence="8">Sushi domain-containing protein</fullName>
    </recommendedName>
</protein>
<feature type="signal peptide" evidence="7">
    <location>
        <begin position="1"/>
        <end position="19"/>
    </location>
</feature>
<feature type="transmembrane region" description="Helical" evidence="6">
    <location>
        <begin position="413"/>
        <end position="435"/>
    </location>
</feature>
<feature type="chain" id="PRO_5046295319" description="Sushi domain-containing protein" evidence="7">
    <location>
        <begin position="20"/>
        <end position="915"/>
    </location>
</feature>
<dbReference type="InterPro" id="IPR035976">
    <property type="entry name" value="Sushi/SCR/CCP_sf"/>
</dbReference>
<dbReference type="Gene3D" id="2.10.70.10">
    <property type="entry name" value="Complement Module, domain 1"/>
    <property type="match status" value="1"/>
</dbReference>
<evidence type="ECO:0000256" key="1">
    <source>
        <dbReference type="ARBA" id="ARBA00004141"/>
    </source>
</evidence>
<proteinExistence type="predicted"/>
<name>A0ABP0IY86_9DINO</name>
<sequence length="915" mass="103409">MSQVDVVLLQFAMGTFALAMRYCSRPLLSCCRRCGLCFHGWLCCICNREPAQSTSTSIGDFYLWFSTYGAVRWYWFHLAIQLGFISREFQVISAVGTWPFEVKLSFCAICLTYLVVLLEVYNFSSVRSKDVVTKITVDGLLDMILLPVNIGLFGHLCVRKLSLQGQHHSVQVISTIAESSEIWEAWALWSVLGLFVTVVDVESQEDAERRSFVKPFRNLSLQGVRTWVFIIMAISVTRLATTFLEHSAPSLCFWVSKSCMSCTKLYEDHIHLAAAAVNFILCSFALAFVFTFEHTFDEYLRRIGPFWKFWGVKGVVSVTYFQWLVLSYGPFHFEQKRIYLLHCLLTTVEMPILAVIHSCCAYPFGKPWLEYLLKLQQKDMEEAEAEASDRRMTVFWRDPEDTISMGKVDSMLCCFYLLFWIAGCIGAHSFVVFVLPVNEMVQRPPMFNVSCTKEGDIWQYVENNHQLHYRLKDDTLEKHRLPNVGGAWLHLCDRTELDCEPGFQGSPILRCSPSGTYDHRGFCRRTRCGQPKEEVGHARLHSSGQTRWTSDMEITYECQRGFTGQIQGICGKDGVWRFEGECKEVICPSPPVVPRAKPLLEPHELEYRTWQAGTSLHYQCEEPFTGSITATCEDDGTFLLSGRCLRQCNAPPKMPNSVAIYENQLAIKGFFEGLRVTYQCSPGYGGTLIATCREDGNFSVEGGCKLRCGGLESFLEKQFGVFWKDDLSTNQSGTLDFTGTGEADLVPLRCSMGLAGQPLAVCHEGGWRLLGDPCQLFRTSSGCRCKRQWKLCQGLLQNNCKLWHGCHDRDGSSWCEVESSSCGQTSWDYCVGQSAQEDPEVHLPSETKTVALRIGLLVTAGLLGLGVLLWMAKIKKGAWFWQENQSTTVMSHVRTCISGSVHVNLTGNVKVLVRF</sequence>
<dbReference type="SUPFAM" id="SSF57535">
    <property type="entry name" value="Complement control module/SCR domain"/>
    <property type="match status" value="3"/>
</dbReference>
<keyword evidence="4 6" id="KW-0472">Membrane</keyword>
<organism evidence="9 10">
    <name type="scientific">Durusdinium trenchii</name>
    <dbReference type="NCBI Taxonomy" id="1381693"/>
    <lineage>
        <taxon>Eukaryota</taxon>
        <taxon>Sar</taxon>
        <taxon>Alveolata</taxon>
        <taxon>Dinophyceae</taxon>
        <taxon>Suessiales</taxon>
        <taxon>Symbiodiniaceae</taxon>
        <taxon>Durusdinium</taxon>
    </lineage>
</organism>
<dbReference type="Pfam" id="PF03619">
    <property type="entry name" value="Solute_trans_a"/>
    <property type="match status" value="1"/>
</dbReference>
<keyword evidence="2 6" id="KW-0812">Transmembrane</keyword>
<feature type="transmembrane region" description="Helical" evidence="6">
    <location>
        <begin position="850"/>
        <end position="872"/>
    </location>
</feature>
<gene>
    <name evidence="9" type="ORF">CCMP2556_LOCUS8682</name>
</gene>
<keyword evidence="3 6" id="KW-1133">Transmembrane helix</keyword>
<feature type="transmembrane region" description="Helical" evidence="6">
    <location>
        <begin position="270"/>
        <end position="293"/>
    </location>
</feature>
<keyword evidence="10" id="KW-1185">Reference proteome</keyword>
<evidence type="ECO:0000256" key="2">
    <source>
        <dbReference type="ARBA" id="ARBA00022692"/>
    </source>
</evidence>
<evidence type="ECO:0000256" key="7">
    <source>
        <dbReference type="SAM" id="SignalP"/>
    </source>
</evidence>
<comment type="subcellular location">
    <subcellularLocation>
        <location evidence="1">Membrane</location>
        <topology evidence="1">Multi-pass membrane protein</topology>
    </subcellularLocation>
</comment>
<comment type="caution">
    <text evidence="9">The sequence shown here is derived from an EMBL/GenBank/DDBJ whole genome shotgun (WGS) entry which is preliminary data.</text>
</comment>
<dbReference type="SMART" id="SM00032">
    <property type="entry name" value="CCP"/>
    <property type="match status" value="3"/>
</dbReference>
<evidence type="ECO:0000313" key="9">
    <source>
        <dbReference type="EMBL" id="CAK9007061.1"/>
    </source>
</evidence>
<evidence type="ECO:0000259" key="8">
    <source>
        <dbReference type="PROSITE" id="PS50923"/>
    </source>
</evidence>
<evidence type="ECO:0000256" key="6">
    <source>
        <dbReference type="SAM" id="Phobius"/>
    </source>
</evidence>
<evidence type="ECO:0000256" key="5">
    <source>
        <dbReference type="ARBA" id="ARBA00023157"/>
    </source>
</evidence>
<evidence type="ECO:0000256" key="4">
    <source>
        <dbReference type="ARBA" id="ARBA00023136"/>
    </source>
</evidence>
<feature type="transmembrane region" description="Helical" evidence="6">
    <location>
        <begin position="224"/>
        <end position="244"/>
    </location>
</feature>
<dbReference type="PROSITE" id="PS50923">
    <property type="entry name" value="SUSHI"/>
    <property type="match status" value="1"/>
</dbReference>
<dbReference type="EMBL" id="CAXAMN010003969">
    <property type="protein sequence ID" value="CAK9007061.1"/>
    <property type="molecule type" value="Genomic_DNA"/>
</dbReference>
<reference evidence="9 10" key="1">
    <citation type="submission" date="2024-02" db="EMBL/GenBank/DDBJ databases">
        <authorList>
            <person name="Chen Y."/>
            <person name="Shah S."/>
            <person name="Dougan E. K."/>
            <person name="Thang M."/>
            <person name="Chan C."/>
        </authorList>
    </citation>
    <scope>NUCLEOTIDE SEQUENCE [LARGE SCALE GENOMIC DNA]</scope>
</reference>
<feature type="transmembrane region" description="Helical" evidence="6">
    <location>
        <begin position="61"/>
        <end position="82"/>
    </location>
</feature>
<dbReference type="InterPro" id="IPR000436">
    <property type="entry name" value="Sushi_SCR_CCP_dom"/>
</dbReference>
<feature type="transmembrane region" description="Helical" evidence="6">
    <location>
        <begin position="102"/>
        <end position="123"/>
    </location>
</feature>
<evidence type="ECO:0000313" key="10">
    <source>
        <dbReference type="Proteomes" id="UP001642484"/>
    </source>
</evidence>
<evidence type="ECO:0000256" key="3">
    <source>
        <dbReference type="ARBA" id="ARBA00022989"/>
    </source>
</evidence>
<dbReference type="Proteomes" id="UP001642484">
    <property type="component" value="Unassembled WGS sequence"/>
</dbReference>
<feature type="domain" description="Sushi" evidence="8">
    <location>
        <begin position="526"/>
        <end position="584"/>
    </location>
</feature>
<accession>A0ABP0IY86</accession>
<dbReference type="InterPro" id="IPR005178">
    <property type="entry name" value="Ostalpha/TMEM184C"/>
</dbReference>
<keyword evidence="7" id="KW-0732">Signal</keyword>